<dbReference type="PROSITE" id="PS50297">
    <property type="entry name" value="ANK_REP_REGION"/>
    <property type="match status" value="3"/>
</dbReference>
<evidence type="ECO:0000256" key="4">
    <source>
        <dbReference type="SAM" id="MobiDB-lite"/>
    </source>
</evidence>
<keyword evidence="1" id="KW-0677">Repeat</keyword>
<evidence type="ECO:0000256" key="1">
    <source>
        <dbReference type="ARBA" id="ARBA00022737"/>
    </source>
</evidence>
<evidence type="ECO:0000313" key="6">
    <source>
        <dbReference type="Proteomes" id="UP001359485"/>
    </source>
</evidence>
<protein>
    <submittedName>
        <fullName evidence="5">Uncharacterized protein</fullName>
    </submittedName>
</protein>
<dbReference type="SUPFAM" id="SSF48403">
    <property type="entry name" value="Ankyrin repeat"/>
    <property type="match status" value="1"/>
</dbReference>
<dbReference type="InterPro" id="IPR051070">
    <property type="entry name" value="NF-kappa-B_inhibitor"/>
</dbReference>
<dbReference type="InterPro" id="IPR002110">
    <property type="entry name" value="Ankyrin_rpt"/>
</dbReference>
<dbReference type="SMART" id="SM00248">
    <property type="entry name" value="ANK"/>
    <property type="match status" value="5"/>
</dbReference>
<dbReference type="PROSITE" id="PS50088">
    <property type="entry name" value="ANK_REPEAT"/>
    <property type="match status" value="3"/>
</dbReference>
<dbReference type="PANTHER" id="PTHR46680">
    <property type="entry name" value="NF-KAPPA-B INHIBITOR ALPHA"/>
    <property type="match status" value="1"/>
</dbReference>
<feature type="repeat" description="ANK" evidence="3">
    <location>
        <begin position="198"/>
        <end position="220"/>
    </location>
</feature>
<proteinExistence type="predicted"/>
<sequence length="389" mass="42736">MTSLKTSEKPFSESSKSCYESGRTDSGFLSGANLLSEENLSSEDLSGAIESSNEAGKNCPQLDSGVDIGLNVKFSGLAIDLKQGIKEQTGEAGGRESKAGVTNSATNEVKPSEAGVTQPWELYFQQDEDGDTQLHIAIIQGFIEVVYSLIKMVPHPCFLDIPNDIVQSPLHLAVLTHQARIVRSLLVAGACVKARDRHGNTPLHLACQLGDLECVKALTEPISVSEMATANTFHSGHVNVPQDFEEGNYDGETCLHLAAYGGHTDVLRHLIWFGGNVNARENKSGRTILHFAVETLNYKLLRFLLDECPNGLTINAENYAGHTAYQLARVMDKKMARDLMSRGAYGNVDDIDDDEHPDHNAEEYDDEVEEMDNVHLETEFQCNRETLRV</sequence>
<keyword evidence="6" id="KW-1185">Reference proteome</keyword>
<feature type="repeat" description="ANK" evidence="3">
    <location>
        <begin position="165"/>
        <end position="197"/>
    </location>
</feature>
<feature type="region of interest" description="Disordered" evidence="4">
    <location>
        <begin position="1"/>
        <end position="23"/>
    </location>
</feature>
<dbReference type="Pfam" id="PF12796">
    <property type="entry name" value="Ank_2"/>
    <property type="match status" value="2"/>
</dbReference>
<evidence type="ECO:0000313" key="5">
    <source>
        <dbReference type="EMBL" id="KAK6640305.1"/>
    </source>
</evidence>
<reference evidence="5 6" key="1">
    <citation type="submission" date="2023-09" db="EMBL/GenBank/DDBJ databases">
        <title>Genomes of two closely related lineages of the louse Polyplax serrata with different host specificities.</title>
        <authorList>
            <person name="Martinu J."/>
            <person name="Tarabai H."/>
            <person name="Stefka J."/>
            <person name="Hypsa V."/>
        </authorList>
    </citation>
    <scope>NUCLEOTIDE SEQUENCE [LARGE SCALE GENOMIC DNA]</scope>
    <source>
        <strain evidence="5">98ZLc_SE</strain>
    </source>
</reference>
<dbReference type="PANTHER" id="PTHR46680:SF3">
    <property type="entry name" value="NF-KAPPA-B INHIBITOR CACTUS"/>
    <property type="match status" value="1"/>
</dbReference>
<evidence type="ECO:0000256" key="3">
    <source>
        <dbReference type="PROSITE-ProRule" id="PRU00023"/>
    </source>
</evidence>
<dbReference type="Gene3D" id="1.25.40.20">
    <property type="entry name" value="Ankyrin repeat-containing domain"/>
    <property type="match status" value="1"/>
</dbReference>
<dbReference type="InterPro" id="IPR036770">
    <property type="entry name" value="Ankyrin_rpt-contain_sf"/>
</dbReference>
<feature type="compositionally biased region" description="Basic and acidic residues" evidence="4">
    <location>
        <begin position="1"/>
        <end position="11"/>
    </location>
</feature>
<feature type="compositionally biased region" description="Basic and acidic residues" evidence="4">
    <location>
        <begin position="88"/>
        <end position="98"/>
    </location>
</feature>
<feature type="region of interest" description="Disordered" evidence="4">
    <location>
        <begin position="88"/>
        <end position="112"/>
    </location>
</feature>
<comment type="caution">
    <text evidence="5">The sequence shown here is derived from an EMBL/GenBank/DDBJ whole genome shotgun (WGS) entry which is preliminary data.</text>
</comment>
<feature type="repeat" description="ANK" evidence="3">
    <location>
        <begin position="250"/>
        <end position="282"/>
    </location>
</feature>
<evidence type="ECO:0000256" key="2">
    <source>
        <dbReference type="ARBA" id="ARBA00023043"/>
    </source>
</evidence>
<name>A0ABR1BA27_POLSC</name>
<gene>
    <name evidence="5" type="ORF">RUM44_011991</name>
</gene>
<organism evidence="5 6">
    <name type="scientific">Polyplax serrata</name>
    <name type="common">Common mouse louse</name>
    <dbReference type="NCBI Taxonomy" id="468196"/>
    <lineage>
        <taxon>Eukaryota</taxon>
        <taxon>Metazoa</taxon>
        <taxon>Ecdysozoa</taxon>
        <taxon>Arthropoda</taxon>
        <taxon>Hexapoda</taxon>
        <taxon>Insecta</taxon>
        <taxon>Pterygota</taxon>
        <taxon>Neoptera</taxon>
        <taxon>Paraneoptera</taxon>
        <taxon>Psocodea</taxon>
        <taxon>Troctomorpha</taxon>
        <taxon>Phthiraptera</taxon>
        <taxon>Anoplura</taxon>
        <taxon>Polyplacidae</taxon>
        <taxon>Polyplax</taxon>
    </lineage>
</organism>
<accession>A0ABR1BA27</accession>
<feature type="compositionally biased region" description="Polar residues" evidence="4">
    <location>
        <begin position="100"/>
        <end position="109"/>
    </location>
</feature>
<keyword evidence="2 3" id="KW-0040">ANK repeat</keyword>
<dbReference type="EMBL" id="JAWJWF010000001">
    <property type="protein sequence ID" value="KAK6640305.1"/>
    <property type="molecule type" value="Genomic_DNA"/>
</dbReference>
<dbReference type="Proteomes" id="UP001359485">
    <property type="component" value="Unassembled WGS sequence"/>
</dbReference>